<keyword evidence="1" id="KW-0812">Transmembrane</keyword>
<dbReference type="InterPro" id="IPR036259">
    <property type="entry name" value="MFS_trans_sf"/>
</dbReference>
<dbReference type="OrthoDB" id="5667at2759"/>
<dbReference type="AlphaFoldDB" id="A0A0C9M1P0"/>
<keyword evidence="1" id="KW-0472">Membrane</keyword>
<feature type="transmembrane region" description="Helical" evidence="1">
    <location>
        <begin position="16"/>
        <end position="36"/>
    </location>
</feature>
<proteinExistence type="predicted"/>
<dbReference type="EMBL" id="DF836310">
    <property type="protein sequence ID" value="GAN02376.1"/>
    <property type="molecule type" value="Genomic_DNA"/>
</dbReference>
<dbReference type="PANTHER" id="PTHR11360:SF284">
    <property type="entry name" value="EG:103B4.3 PROTEIN-RELATED"/>
    <property type="match status" value="1"/>
</dbReference>
<dbReference type="Gene3D" id="1.20.1250.20">
    <property type="entry name" value="MFS general substrate transporter like domains"/>
    <property type="match status" value="1"/>
</dbReference>
<dbReference type="PANTHER" id="PTHR11360">
    <property type="entry name" value="MONOCARBOXYLATE TRANSPORTER"/>
    <property type="match status" value="1"/>
</dbReference>
<accession>A0A0C9M1P0</accession>
<reference evidence="2" key="1">
    <citation type="submission" date="2014-09" db="EMBL/GenBank/DDBJ databases">
        <title>Draft genome sequence of an oleaginous Mucoromycotina fungus Mucor ambiguus NBRC6742.</title>
        <authorList>
            <person name="Takeda I."/>
            <person name="Yamane N."/>
            <person name="Morita T."/>
            <person name="Tamano K."/>
            <person name="Machida M."/>
            <person name="Baker S."/>
            <person name="Koike H."/>
        </authorList>
    </citation>
    <scope>NUCLEOTIDE SEQUENCE</scope>
    <source>
        <strain evidence="2">NBRC 6742</strain>
    </source>
</reference>
<feature type="transmembrane region" description="Helical" evidence="1">
    <location>
        <begin position="48"/>
        <end position="65"/>
    </location>
</feature>
<dbReference type="SUPFAM" id="SSF103473">
    <property type="entry name" value="MFS general substrate transporter"/>
    <property type="match status" value="1"/>
</dbReference>
<protein>
    <recommendedName>
        <fullName evidence="4">Major facilitator superfamily (MFS) profile domain-containing protein</fullName>
    </recommendedName>
</protein>
<name>A0A0C9M1P0_9FUNG</name>
<evidence type="ECO:0000256" key="1">
    <source>
        <dbReference type="SAM" id="Phobius"/>
    </source>
</evidence>
<dbReference type="InterPro" id="IPR050327">
    <property type="entry name" value="Proton-linked_MCT"/>
</dbReference>
<organism evidence="2">
    <name type="scientific">Mucor ambiguus</name>
    <dbReference type="NCBI Taxonomy" id="91626"/>
    <lineage>
        <taxon>Eukaryota</taxon>
        <taxon>Fungi</taxon>
        <taxon>Fungi incertae sedis</taxon>
        <taxon>Mucoromycota</taxon>
        <taxon>Mucoromycotina</taxon>
        <taxon>Mucoromycetes</taxon>
        <taxon>Mucorales</taxon>
        <taxon>Mucorineae</taxon>
        <taxon>Mucoraceae</taxon>
        <taxon>Mucor</taxon>
    </lineage>
</organism>
<dbReference type="Proteomes" id="UP000053815">
    <property type="component" value="Unassembled WGS sequence"/>
</dbReference>
<evidence type="ECO:0008006" key="4">
    <source>
        <dbReference type="Google" id="ProtNLM"/>
    </source>
</evidence>
<sequence length="66" mass="6898">MSIAAVIPQWFTTRRGLAMGIAATGGGFGGLAFSPMVTSLVEKYGLSWAQRIIGLMAFGICIFGSL</sequence>
<keyword evidence="1" id="KW-1133">Transmembrane helix</keyword>
<gene>
    <name evidence="2" type="ORF">MAM1_0021c01819</name>
</gene>
<keyword evidence="3" id="KW-1185">Reference proteome</keyword>
<evidence type="ECO:0000313" key="3">
    <source>
        <dbReference type="Proteomes" id="UP000053815"/>
    </source>
</evidence>
<evidence type="ECO:0000313" key="2">
    <source>
        <dbReference type="EMBL" id="GAN02376.1"/>
    </source>
</evidence>